<dbReference type="InterPro" id="IPR046342">
    <property type="entry name" value="CBS_dom_sf"/>
</dbReference>
<dbReference type="CDD" id="cd03784">
    <property type="entry name" value="GT1_Gtf-like"/>
    <property type="match status" value="1"/>
</dbReference>
<dbReference type="InterPro" id="IPR001357">
    <property type="entry name" value="BRCT_dom"/>
</dbReference>
<sequence>MEVMASNSNAIYFLTNHTPLLLHSHSQSQPFLPSPFKSNLFTVTRRRFNASHRPFLAPMAVSFGAHAVNSSPSMSKVYTVGDFMTRKENLLVVKPTTTVDEALEMLVQKRITGFPVIDDDWKLVGVVSDYDLLALDSISGGCNCDTNSLFPNVDSSWKTFKELQGLLSKTNGKVVGDLMTSAPLVVHETTNLEDAARLLLETKYRRLPVVDGDGRLVGIITRGGVVRAALQIKRDMAKLFAERGVKTTIITTPINTPFLSKTIKRTKPLGREISIKTIDFPHSKSGGQLPQWCQNLDSVPSQDLFMTFFETTSQLREPLEHLLGEHRPSCLVADMFFPWATEAAAKFGIPRLVFHVISVMSLCAWQCLKLHKPHNRVSSHFEPFLIPNLPGEIKLTRMQLPEFVRENTKNYMTKLLEEVIESEVKSYGVVVNTFYELEHEYAEYYKKALGINKAWYIGPVSLCNKDTKEKSQRGKESSIDEFDCLKWLDSKKPNSVLYVSFGSEARFTASQLIEIASGLEASGHQFIWVVRRNKEETKEEVEWLPKGFEQRMKGKGVIIRDWAPQMLILDHEAVGGFVTHCGWNSILEAVSSGVPMVTWPISAEQFFNEKLVTQILKIGIEVGVQKWVKFVGDSVERRALERAATRVMEGEEAEEMRSRATKFAQMAKYAVEEGSSYSDLTAIIQDLNSITSSTITKYKL</sequence>
<dbReference type="InterPro" id="IPR002213">
    <property type="entry name" value="UDP_glucos_trans"/>
</dbReference>
<evidence type="ECO:0000256" key="1">
    <source>
        <dbReference type="ARBA" id="ARBA00009995"/>
    </source>
</evidence>
<evidence type="ECO:0000313" key="7">
    <source>
        <dbReference type="EnsemblPlants" id="cds.evm.model.01.268"/>
    </source>
</evidence>
<dbReference type="OMA" id="LPLCAYH"/>
<dbReference type="CDD" id="cd17789">
    <property type="entry name" value="CBS_pair_plant_CBSX"/>
    <property type="match status" value="1"/>
</dbReference>
<accession>A0A803NM67</accession>
<dbReference type="EnsemblPlants" id="evm.model.01.268">
    <property type="protein sequence ID" value="cds.evm.model.01.268"/>
    <property type="gene ID" value="evm.TU.01.268"/>
</dbReference>
<dbReference type="InterPro" id="IPR000644">
    <property type="entry name" value="CBS_dom"/>
</dbReference>
<reference evidence="7" key="2">
    <citation type="submission" date="2021-03" db="UniProtKB">
        <authorList>
            <consortium name="EnsemblPlants"/>
        </authorList>
    </citation>
    <scope>IDENTIFICATION</scope>
</reference>
<dbReference type="Gramene" id="evm.model.01.268">
    <property type="protein sequence ID" value="cds.evm.model.01.268"/>
    <property type="gene ID" value="evm.TU.01.268"/>
</dbReference>
<dbReference type="Gene3D" id="3.10.580.10">
    <property type="entry name" value="CBS-domain"/>
    <property type="match status" value="1"/>
</dbReference>
<dbReference type="PROSITE" id="PS51371">
    <property type="entry name" value="CBS"/>
    <property type="match status" value="2"/>
</dbReference>
<evidence type="ECO:0000259" key="5">
    <source>
        <dbReference type="PROSITE" id="PS50172"/>
    </source>
</evidence>
<keyword evidence="8" id="KW-1185">Reference proteome</keyword>
<comment type="similarity">
    <text evidence="1">Belongs to the UDP-glycosyltransferase family.</text>
</comment>
<evidence type="ECO:0000256" key="4">
    <source>
        <dbReference type="PROSITE-ProRule" id="PRU00703"/>
    </source>
</evidence>
<feature type="domain" description="BRCT" evidence="5">
    <location>
        <begin position="31"/>
        <end position="121"/>
    </location>
</feature>
<evidence type="ECO:0000256" key="2">
    <source>
        <dbReference type="ARBA" id="ARBA00022676"/>
    </source>
</evidence>
<evidence type="ECO:0000259" key="6">
    <source>
        <dbReference type="PROSITE" id="PS51371"/>
    </source>
</evidence>
<dbReference type="SUPFAM" id="SSF54631">
    <property type="entry name" value="CBS-domain pair"/>
    <property type="match status" value="1"/>
</dbReference>
<dbReference type="GO" id="GO:0035251">
    <property type="term" value="F:UDP-glucosyltransferase activity"/>
    <property type="evidence" value="ECO:0007669"/>
    <property type="project" value="TreeGrafter"/>
</dbReference>
<dbReference type="Proteomes" id="UP000596661">
    <property type="component" value="Chromosome 1"/>
</dbReference>
<dbReference type="FunFam" id="3.40.50.2000:FF:000047">
    <property type="entry name" value="Glycosyltransferase"/>
    <property type="match status" value="1"/>
</dbReference>
<dbReference type="AlphaFoldDB" id="A0A803NM67"/>
<dbReference type="PANTHER" id="PTHR48047">
    <property type="entry name" value="GLYCOSYLTRANSFERASE"/>
    <property type="match status" value="1"/>
</dbReference>
<feature type="domain" description="CBS" evidence="6">
    <location>
        <begin position="179"/>
        <end position="236"/>
    </location>
</feature>
<dbReference type="PANTHER" id="PTHR48047:SF45">
    <property type="entry name" value="SCOPOLETIN GLUCOSYLTRANSFERASE-LIKE"/>
    <property type="match status" value="1"/>
</dbReference>
<keyword evidence="3" id="KW-0808">Transferase</keyword>
<dbReference type="PROSITE" id="PS00375">
    <property type="entry name" value="UDPGT"/>
    <property type="match status" value="1"/>
</dbReference>
<dbReference type="FunFam" id="3.40.50.2000:FF:000071">
    <property type="entry name" value="Glycosyltransferase"/>
    <property type="match status" value="1"/>
</dbReference>
<dbReference type="SMART" id="SM00116">
    <property type="entry name" value="CBS"/>
    <property type="match status" value="2"/>
</dbReference>
<dbReference type="EMBL" id="UZAU01000008">
    <property type="status" value="NOT_ANNOTATED_CDS"/>
    <property type="molecule type" value="Genomic_DNA"/>
</dbReference>
<dbReference type="Pfam" id="PF00201">
    <property type="entry name" value="UDPGT"/>
    <property type="match status" value="1"/>
</dbReference>
<organism evidence="7 8">
    <name type="scientific">Cannabis sativa</name>
    <name type="common">Hemp</name>
    <name type="synonym">Marijuana</name>
    <dbReference type="NCBI Taxonomy" id="3483"/>
    <lineage>
        <taxon>Eukaryota</taxon>
        <taxon>Viridiplantae</taxon>
        <taxon>Streptophyta</taxon>
        <taxon>Embryophyta</taxon>
        <taxon>Tracheophyta</taxon>
        <taxon>Spermatophyta</taxon>
        <taxon>Magnoliopsida</taxon>
        <taxon>eudicotyledons</taxon>
        <taxon>Gunneridae</taxon>
        <taxon>Pentapetalae</taxon>
        <taxon>rosids</taxon>
        <taxon>fabids</taxon>
        <taxon>Rosales</taxon>
        <taxon>Cannabaceae</taxon>
        <taxon>Cannabis</taxon>
    </lineage>
</organism>
<keyword evidence="2" id="KW-0328">Glycosyltransferase</keyword>
<dbReference type="PROSITE" id="PS50172">
    <property type="entry name" value="BRCT"/>
    <property type="match status" value="1"/>
</dbReference>
<dbReference type="SUPFAM" id="SSF53756">
    <property type="entry name" value="UDP-Glycosyltransferase/glycogen phosphorylase"/>
    <property type="match status" value="1"/>
</dbReference>
<keyword evidence="4" id="KW-0129">CBS domain</keyword>
<dbReference type="Pfam" id="PF00571">
    <property type="entry name" value="CBS"/>
    <property type="match status" value="2"/>
</dbReference>
<dbReference type="Gene3D" id="3.40.50.2000">
    <property type="entry name" value="Glycogen Phosphorylase B"/>
    <property type="match status" value="2"/>
</dbReference>
<dbReference type="InterPro" id="IPR035595">
    <property type="entry name" value="UDP_glycos_trans_CS"/>
</dbReference>
<protein>
    <submittedName>
        <fullName evidence="7">Uncharacterized protein</fullName>
    </submittedName>
</protein>
<reference evidence="7" key="1">
    <citation type="submission" date="2018-11" db="EMBL/GenBank/DDBJ databases">
        <authorList>
            <person name="Grassa J C."/>
        </authorList>
    </citation>
    <scope>NUCLEOTIDE SEQUENCE [LARGE SCALE GENOMIC DNA]</scope>
</reference>
<evidence type="ECO:0000256" key="3">
    <source>
        <dbReference type="ARBA" id="ARBA00022679"/>
    </source>
</evidence>
<evidence type="ECO:0000313" key="8">
    <source>
        <dbReference type="Proteomes" id="UP000596661"/>
    </source>
</evidence>
<proteinExistence type="inferred from homology"/>
<name>A0A803NM67_CANSA</name>
<feature type="domain" description="CBS" evidence="6">
    <location>
        <begin position="84"/>
        <end position="146"/>
    </location>
</feature>